<gene>
    <name evidence="2" type="ORF">GWK47_033651</name>
</gene>
<dbReference type="EMBL" id="JACEEZ010002869">
    <property type="protein sequence ID" value="KAG0727898.1"/>
    <property type="molecule type" value="Genomic_DNA"/>
</dbReference>
<dbReference type="OrthoDB" id="6380094at2759"/>
<proteinExistence type="predicted"/>
<sequence>MASDEEGGGLVFDLVDDATSRGNTLLVDSCGYTYTRGKESPKGITWRCTIRNVKTYCKATVRQKGYLFKPGPVHHCHLADTEALPMAKAFSRINREIKARPLESPATVAKEVISTEFSTEALDHLSRAKLIRRAHYHKRSLHPKNLPIKLLVDDEPAPWTFEVVEDATKRGKPRLLDSRGYSYTQAKGTANASVWRCTIRNDKVYCRATVRQNGFVFMCGNVEHCHPPEVGALSKAKFLSRLNREARAHPHESAASIVKRVMANDFASECPSPLKLANLIRSVNYQRRAARPKDPASLDFETNDTAIPEGFLKADIFIAGKRHLIFSTPAMLLLLSQAEMWYCDARFSLVTIPFQQLFSLHVFIKSGATSKQVPLLFVLMSDRRKEDYVAVLLKILELLPAMPSAHTITMDFEDGLWTAVKEILPSARLHGCHYSWNQSVWHKISELDLVASYHNSDSTQKFCRQLMALPFLPVTEIPGMFVEFSDSTEDSSQCYKDLVNFVKSTWLESSLWPPPSWCVYKRPIRSKSDVDGWLKRVTHKSQKKSLGFYQLITLLFKESIFDENEVSLVTEEELMKYQRGKFSRVQAKIFETWECFSKSELSPLDVLNHVAVFNGPDISRE</sequence>
<comment type="caution">
    <text evidence="2">The sequence shown here is derived from an EMBL/GenBank/DDBJ whole genome shotgun (WGS) entry which is preliminary data.</text>
</comment>
<accession>A0A8J4YH08</accession>
<dbReference type="PANTHER" id="PTHR20956:SF12">
    <property type="entry name" value="FLYWCH-TYPE DOMAIN-CONTAINING PROTEIN"/>
    <property type="match status" value="1"/>
</dbReference>
<evidence type="ECO:0000313" key="2">
    <source>
        <dbReference type="EMBL" id="KAG0727898.1"/>
    </source>
</evidence>
<reference evidence="2" key="1">
    <citation type="submission" date="2020-07" db="EMBL/GenBank/DDBJ databases">
        <title>The High-quality genome of the commercially important snow crab, Chionoecetes opilio.</title>
        <authorList>
            <person name="Jeong J.-H."/>
            <person name="Ryu S."/>
        </authorList>
    </citation>
    <scope>NUCLEOTIDE SEQUENCE</scope>
    <source>
        <strain evidence="2">MADBK_172401_WGS</strain>
        <tissue evidence="2">Digestive gland</tissue>
    </source>
</reference>
<dbReference type="PANTHER" id="PTHR20956">
    <property type="entry name" value="HEH2P"/>
    <property type="match status" value="1"/>
</dbReference>
<evidence type="ECO:0000259" key="1">
    <source>
        <dbReference type="Pfam" id="PF10551"/>
    </source>
</evidence>
<protein>
    <recommendedName>
        <fullName evidence="1">MULE transposase domain-containing protein</fullName>
    </recommendedName>
</protein>
<keyword evidence="3" id="KW-1185">Reference proteome</keyword>
<name>A0A8J4YH08_CHIOP</name>
<dbReference type="AlphaFoldDB" id="A0A8J4YH08"/>
<dbReference type="InterPro" id="IPR018289">
    <property type="entry name" value="MULE_transposase_dom"/>
</dbReference>
<organism evidence="2 3">
    <name type="scientific">Chionoecetes opilio</name>
    <name type="common">Atlantic snow crab</name>
    <name type="synonym">Cancer opilio</name>
    <dbReference type="NCBI Taxonomy" id="41210"/>
    <lineage>
        <taxon>Eukaryota</taxon>
        <taxon>Metazoa</taxon>
        <taxon>Ecdysozoa</taxon>
        <taxon>Arthropoda</taxon>
        <taxon>Crustacea</taxon>
        <taxon>Multicrustacea</taxon>
        <taxon>Malacostraca</taxon>
        <taxon>Eumalacostraca</taxon>
        <taxon>Eucarida</taxon>
        <taxon>Decapoda</taxon>
        <taxon>Pleocyemata</taxon>
        <taxon>Brachyura</taxon>
        <taxon>Eubrachyura</taxon>
        <taxon>Majoidea</taxon>
        <taxon>Majidae</taxon>
        <taxon>Chionoecetes</taxon>
    </lineage>
</organism>
<dbReference type="Gene3D" id="2.20.25.240">
    <property type="match status" value="2"/>
</dbReference>
<feature type="domain" description="MULE transposase" evidence="1">
    <location>
        <begin position="364"/>
        <end position="437"/>
    </location>
</feature>
<dbReference type="Proteomes" id="UP000770661">
    <property type="component" value="Unassembled WGS sequence"/>
</dbReference>
<evidence type="ECO:0000313" key="3">
    <source>
        <dbReference type="Proteomes" id="UP000770661"/>
    </source>
</evidence>
<dbReference type="Pfam" id="PF10551">
    <property type="entry name" value="MULE"/>
    <property type="match status" value="1"/>
</dbReference>